<dbReference type="AlphaFoldDB" id="A0A512PP46"/>
<comment type="caution">
    <text evidence="2">The sequence shown here is derived from an EMBL/GenBank/DDBJ whole genome shotgun (WGS) entry which is preliminary data.</text>
</comment>
<evidence type="ECO:0000259" key="1">
    <source>
        <dbReference type="Pfam" id="PF13354"/>
    </source>
</evidence>
<dbReference type="GO" id="GO:0008800">
    <property type="term" value="F:beta-lactamase activity"/>
    <property type="evidence" value="ECO:0007669"/>
    <property type="project" value="InterPro"/>
</dbReference>
<keyword evidence="2" id="KW-0378">Hydrolase</keyword>
<dbReference type="InterPro" id="IPR012338">
    <property type="entry name" value="Beta-lactam/transpept-like"/>
</dbReference>
<dbReference type="STRING" id="1423795.FD12_GL000204"/>
<dbReference type="PANTHER" id="PTHR35333:SF3">
    <property type="entry name" value="BETA-LACTAMASE-TYPE TRANSPEPTIDASE FOLD CONTAINING PROTEIN"/>
    <property type="match status" value="1"/>
</dbReference>
<feature type="domain" description="Beta-lactamase class A catalytic" evidence="1">
    <location>
        <begin position="25"/>
        <end position="222"/>
    </location>
</feature>
<sequence length="253" mass="28563">MRTFFHKQVSRLLDVDWLTVGIIINLDGQIVYEKNAQDVFPSASLIKLAILNDILDSQVDLNQSIIVSDKKPVGGAGVLQLLSQDKWQLRDLLALMISDSDNFASNILIQHFGMKAINHYLETHHFQATRLNRYLMDSHALEQGVDNQTDAAESLRLLEMALNHGDIVTNWFKNQQFRYKLPGNFDELGDAIQVFNKTGEGNQVDHDVARFVYGKHSLEIAMLTLSTSDRMNVISIFNQVGQLAATELAHIED</sequence>
<dbReference type="OrthoDB" id="9775096at2"/>
<dbReference type="GO" id="GO:0046677">
    <property type="term" value="P:response to antibiotic"/>
    <property type="evidence" value="ECO:0007669"/>
    <property type="project" value="InterPro"/>
</dbReference>
<dbReference type="Proteomes" id="UP000321569">
    <property type="component" value="Unassembled WGS sequence"/>
</dbReference>
<dbReference type="RefSeq" id="WP_056982590.1">
    <property type="nucleotide sequence ID" value="NZ_BKAM01000042.1"/>
</dbReference>
<dbReference type="GO" id="GO:0030655">
    <property type="term" value="P:beta-lactam antibiotic catabolic process"/>
    <property type="evidence" value="ECO:0007669"/>
    <property type="project" value="InterPro"/>
</dbReference>
<evidence type="ECO:0000313" key="3">
    <source>
        <dbReference type="Proteomes" id="UP000321569"/>
    </source>
</evidence>
<dbReference type="EMBL" id="BKAM01000042">
    <property type="protein sequence ID" value="GEP72975.1"/>
    <property type="molecule type" value="Genomic_DNA"/>
</dbReference>
<dbReference type="InterPro" id="IPR045155">
    <property type="entry name" value="Beta-lactam_cat"/>
</dbReference>
<name>A0A512PP46_9LACO</name>
<dbReference type="SUPFAM" id="SSF56601">
    <property type="entry name" value="beta-lactamase/transpeptidase-like"/>
    <property type="match status" value="1"/>
</dbReference>
<evidence type="ECO:0000313" key="2">
    <source>
        <dbReference type="EMBL" id="GEP72975.1"/>
    </source>
</evidence>
<reference evidence="2 3" key="1">
    <citation type="submission" date="2019-07" db="EMBL/GenBank/DDBJ databases">
        <title>Whole genome shotgun sequence of Lactobacillus rapi NBRC 109618.</title>
        <authorList>
            <person name="Hosoyama A."/>
            <person name="Uohara A."/>
            <person name="Ohji S."/>
            <person name="Ichikawa N."/>
        </authorList>
    </citation>
    <scope>NUCLEOTIDE SEQUENCE [LARGE SCALE GENOMIC DNA]</scope>
    <source>
        <strain evidence="2 3">NBRC 109618</strain>
    </source>
</reference>
<organism evidence="2 3">
    <name type="scientific">Lentilactobacillus rapi</name>
    <dbReference type="NCBI Taxonomy" id="481723"/>
    <lineage>
        <taxon>Bacteria</taxon>
        <taxon>Bacillati</taxon>
        <taxon>Bacillota</taxon>
        <taxon>Bacilli</taxon>
        <taxon>Lactobacillales</taxon>
        <taxon>Lactobacillaceae</taxon>
        <taxon>Lentilactobacillus</taxon>
    </lineage>
</organism>
<dbReference type="PANTHER" id="PTHR35333">
    <property type="entry name" value="BETA-LACTAMASE"/>
    <property type="match status" value="1"/>
</dbReference>
<accession>A0A512PP46</accession>
<protein>
    <submittedName>
        <fullName evidence="2">Serine hydrolase</fullName>
    </submittedName>
</protein>
<dbReference type="InterPro" id="IPR000871">
    <property type="entry name" value="Beta-lactam_class-A"/>
</dbReference>
<dbReference type="Gene3D" id="3.40.710.10">
    <property type="entry name" value="DD-peptidase/beta-lactamase superfamily"/>
    <property type="match status" value="1"/>
</dbReference>
<dbReference type="Pfam" id="PF13354">
    <property type="entry name" value="Beta-lactamase2"/>
    <property type="match status" value="1"/>
</dbReference>
<proteinExistence type="predicted"/>
<gene>
    <name evidence="2" type="ORF">LRA02_18430</name>
</gene>